<accession>A0A382S4M3</accession>
<dbReference type="AlphaFoldDB" id="A0A382S4M3"/>
<proteinExistence type="predicted"/>
<gene>
    <name evidence="1" type="ORF">METZ01_LOCUS356685</name>
</gene>
<evidence type="ECO:0008006" key="2">
    <source>
        <dbReference type="Google" id="ProtNLM"/>
    </source>
</evidence>
<feature type="non-terminal residue" evidence="1">
    <location>
        <position position="77"/>
    </location>
</feature>
<reference evidence="1" key="1">
    <citation type="submission" date="2018-05" db="EMBL/GenBank/DDBJ databases">
        <authorList>
            <person name="Lanie J.A."/>
            <person name="Ng W.-L."/>
            <person name="Kazmierczak K.M."/>
            <person name="Andrzejewski T.M."/>
            <person name="Davidsen T.M."/>
            <person name="Wayne K.J."/>
            <person name="Tettelin H."/>
            <person name="Glass J.I."/>
            <person name="Rusch D."/>
            <person name="Podicherti R."/>
            <person name="Tsui H.-C.T."/>
            <person name="Winkler M.E."/>
        </authorList>
    </citation>
    <scope>NUCLEOTIDE SEQUENCE</scope>
</reference>
<evidence type="ECO:0000313" key="1">
    <source>
        <dbReference type="EMBL" id="SVD03831.1"/>
    </source>
</evidence>
<name>A0A382S4M3_9ZZZZ</name>
<dbReference type="EMBL" id="UINC01125767">
    <property type="protein sequence ID" value="SVD03831.1"/>
    <property type="molecule type" value="Genomic_DNA"/>
</dbReference>
<organism evidence="1">
    <name type="scientific">marine metagenome</name>
    <dbReference type="NCBI Taxonomy" id="408172"/>
    <lineage>
        <taxon>unclassified sequences</taxon>
        <taxon>metagenomes</taxon>
        <taxon>ecological metagenomes</taxon>
    </lineage>
</organism>
<protein>
    <recommendedName>
        <fullName evidence="2">Sporulation stage II protein D amidase enhancer LytB N-terminal domain-containing protein</fullName>
    </recommendedName>
</protein>
<sequence>MAALVRRIAVVTAVVALTVGLSVPASATELVVFGAGWGHGVGLSQYGAKAMAVDGASYGQIVGRYFSGATTARYSSL</sequence>